<reference evidence="4" key="1">
    <citation type="submission" date="2022-11" db="UniProtKB">
        <authorList>
            <consortium name="WormBaseParasite"/>
        </authorList>
    </citation>
    <scope>IDENTIFICATION</scope>
</reference>
<dbReference type="GO" id="GO:0000245">
    <property type="term" value="P:spliceosomal complex assembly"/>
    <property type="evidence" value="ECO:0007669"/>
    <property type="project" value="InterPro"/>
</dbReference>
<evidence type="ECO:0000313" key="3">
    <source>
        <dbReference type="Proteomes" id="UP000887566"/>
    </source>
</evidence>
<evidence type="ECO:0000259" key="2">
    <source>
        <dbReference type="Pfam" id="PF08920"/>
    </source>
</evidence>
<evidence type="ECO:0000256" key="1">
    <source>
        <dbReference type="SAM" id="MobiDB-lite"/>
    </source>
</evidence>
<dbReference type="Pfam" id="PF08920">
    <property type="entry name" value="SF3b1"/>
    <property type="match status" value="1"/>
</dbReference>
<feature type="region of interest" description="Disordered" evidence="1">
    <location>
        <begin position="216"/>
        <end position="235"/>
    </location>
</feature>
<dbReference type="AlphaFoldDB" id="A0A914VDX3"/>
<feature type="domain" description="Splicing factor 3B subunit 1" evidence="2">
    <location>
        <begin position="128"/>
        <end position="235"/>
    </location>
</feature>
<keyword evidence="3" id="KW-1185">Reference proteome</keyword>
<dbReference type="InterPro" id="IPR015016">
    <property type="entry name" value="SF3b_su1"/>
</dbReference>
<feature type="compositionally biased region" description="Low complexity" evidence="1">
    <location>
        <begin position="17"/>
        <end position="26"/>
    </location>
</feature>
<dbReference type="WBParaSite" id="PSAMB.scaffold17602size1092.g37347.t1">
    <property type="protein sequence ID" value="PSAMB.scaffold17602size1092.g37347.t1"/>
    <property type="gene ID" value="PSAMB.scaffold17602size1092.g37347"/>
</dbReference>
<evidence type="ECO:0000313" key="4">
    <source>
        <dbReference type="WBParaSite" id="PSAMB.scaffold17602size1092.g37347.t1"/>
    </source>
</evidence>
<dbReference type="Proteomes" id="UP000887566">
    <property type="component" value="Unplaced"/>
</dbReference>
<dbReference type="PANTHER" id="PTHR12097">
    <property type="entry name" value="SPLICING FACTOR 3B, SUBUNIT 1-RELATED"/>
    <property type="match status" value="1"/>
</dbReference>
<sequence>MGDQKTENNGSSVHALGAGAATPGAGTPSGGPRKRLAIDASDIATPHVQRWDETPSHITSGDATPAAGRRWDATPSSQTPSAQTPRRNRWDETPRENATAGAMTPGWAETPRADRDPDASHIKIEDTPGASKRRSRWDLTPAQTPQVGSATPGQFTPSGQPAGAFTPSGGMTPMLTPGGSTPVGTYAMGMKTPAVPLGSMTPEQMAAFRWEKDIDDRNRPLSDEELDALVPPGYK</sequence>
<feature type="region of interest" description="Disordered" evidence="1">
    <location>
        <begin position="1"/>
        <end position="179"/>
    </location>
</feature>
<dbReference type="GO" id="GO:0003729">
    <property type="term" value="F:mRNA binding"/>
    <property type="evidence" value="ECO:0007669"/>
    <property type="project" value="InterPro"/>
</dbReference>
<dbReference type="InterPro" id="IPR038737">
    <property type="entry name" value="SF3b_su1-like"/>
</dbReference>
<accession>A0A914VDX3</accession>
<feature type="compositionally biased region" description="Basic and acidic residues" evidence="1">
    <location>
        <begin position="111"/>
        <end position="126"/>
    </location>
</feature>
<name>A0A914VDX3_9BILA</name>
<proteinExistence type="predicted"/>
<feature type="compositionally biased region" description="Polar residues" evidence="1">
    <location>
        <begin position="141"/>
        <end position="159"/>
    </location>
</feature>
<organism evidence="3 4">
    <name type="scientific">Plectus sambesii</name>
    <dbReference type="NCBI Taxonomy" id="2011161"/>
    <lineage>
        <taxon>Eukaryota</taxon>
        <taxon>Metazoa</taxon>
        <taxon>Ecdysozoa</taxon>
        <taxon>Nematoda</taxon>
        <taxon>Chromadorea</taxon>
        <taxon>Plectida</taxon>
        <taxon>Plectina</taxon>
        <taxon>Plectoidea</taxon>
        <taxon>Plectidae</taxon>
        <taxon>Plectus</taxon>
    </lineage>
</organism>
<protein>
    <submittedName>
        <fullName evidence="4">Splicing factor 3B subunit 1 domain-containing protein</fullName>
    </submittedName>
</protein>
<feature type="compositionally biased region" description="Polar residues" evidence="1">
    <location>
        <begin position="74"/>
        <end position="85"/>
    </location>
</feature>